<dbReference type="InterPro" id="IPR003607">
    <property type="entry name" value="HD/PDEase_dom"/>
</dbReference>
<protein>
    <submittedName>
        <fullName evidence="2">HDOD domain-containing protein</fullName>
    </submittedName>
</protein>
<dbReference type="Gene3D" id="1.10.3210.10">
    <property type="entry name" value="Hypothetical protein af1432"/>
    <property type="match status" value="1"/>
</dbReference>
<evidence type="ECO:0000259" key="1">
    <source>
        <dbReference type="PROSITE" id="PS51833"/>
    </source>
</evidence>
<keyword evidence="3" id="KW-1185">Reference proteome</keyword>
<dbReference type="PANTHER" id="PTHR33525:SF3">
    <property type="entry name" value="RIBONUCLEASE Y"/>
    <property type="match status" value="1"/>
</dbReference>
<dbReference type="SMART" id="SM00471">
    <property type="entry name" value="HDc"/>
    <property type="match status" value="1"/>
</dbReference>
<evidence type="ECO:0000313" key="2">
    <source>
        <dbReference type="EMBL" id="SFK14615.1"/>
    </source>
</evidence>
<name>A0A1I3X4P5_9BACT</name>
<dbReference type="STRING" id="52560.SAMN04488082_11550"/>
<feature type="domain" description="HDOD" evidence="1">
    <location>
        <begin position="12"/>
        <end position="214"/>
    </location>
</feature>
<reference evidence="3" key="1">
    <citation type="submission" date="2016-10" db="EMBL/GenBank/DDBJ databases">
        <authorList>
            <person name="Varghese N."/>
            <person name="Submissions S."/>
        </authorList>
    </citation>
    <scope>NUCLEOTIDE SEQUENCE [LARGE SCALE GENOMIC DNA]</scope>
    <source>
        <strain evidence="3">DSM 5918</strain>
    </source>
</reference>
<proteinExistence type="predicted"/>
<dbReference type="PROSITE" id="PS51833">
    <property type="entry name" value="HDOD"/>
    <property type="match status" value="1"/>
</dbReference>
<dbReference type="RefSeq" id="WP_092376798.1">
    <property type="nucleotide sequence ID" value="NZ_FORX01000015.1"/>
</dbReference>
<dbReference type="SUPFAM" id="SSF109604">
    <property type="entry name" value="HD-domain/PDEase-like"/>
    <property type="match status" value="1"/>
</dbReference>
<dbReference type="PANTHER" id="PTHR33525">
    <property type="match status" value="1"/>
</dbReference>
<dbReference type="InterPro" id="IPR013976">
    <property type="entry name" value="HDOD"/>
</dbReference>
<dbReference type="Proteomes" id="UP000198635">
    <property type="component" value="Unassembled WGS sequence"/>
</dbReference>
<dbReference type="OrthoDB" id="9803649at2"/>
<gene>
    <name evidence="2" type="ORF">SAMN04488082_11550</name>
</gene>
<accession>A0A1I3X4P5</accession>
<dbReference type="EMBL" id="FORX01000015">
    <property type="protein sequence ID" value="SFK14615.1"/>
    <property type="molecule type" value="Genomic_DNA"/>
</dbReference>
<dbReference type="AlphaFoldDB" id="A0A1I3X4P5"/>
<evidence type="ECO:0000313" key="3">
    <source>
        <dbReference type="Proteomes" id="UP000198635"/>
    </source>
</evidence>
<sequence>MINLDKLSDRDLPPLKPMVLRLWQLLNAQNTRLQEIVEAMSAEPVLCARIMAISNSPLYRGLEEINSPQKALVRLGLNEVKGIVYYLTLSDSVRKNAFPPSFSVRKFWTHSLSTALLCKKLAQFYPHLFPMTPEEQDSTYLAGLLHDIGYVVMASLLPGEFTTMTKLWEAGGNPPLEIEDELFGVSHPILSAKALKLWKFPKNVQLAVYAHHRAISDDSPPPAIMLLKLADYLATETGYHFNPMFTAELKRLTIPVFLLENDFQPVIEEVALKVEMLVSQAFD</sequence>
<dbReference type="InterPro" id="IPR052340">
    <property type="entry name" value="RNase_Y/CdgJ"/>
</dbReference>
<dbReference type="Pfam" id="PF08668">
    <property type="entry name" value="HDOD"/>
    <property type="match status" value="1"/>
</dbReference>
<dbReference type="CDD" id="cd00077">
    <property type="entry name" value="HDc"/>
    <property type="match status" value="1"/>
</dbReference>
<organism evidence="2 3">
    <name type="scientific">Desulfomicrobium apsheronum</name>
    <dbReference type="NCBI Taxonomy" id="52560"/>
    <lineage>
        <taxon>Bacteria</taxon>
        <taxon>Pseudomonadati</taxon>
        <taxon>Thermodesulfobacteriota</taxon>
        <taxon>Desulfovibrionia</taxon>
        <taxon>Desulfovibrionales</taxon>
        <taxon>Desulfomicrobiaceae</taxon>
        <taxon>Desulfomicrobium</taxon>
    </lineage>
</organism>